<sequence length="199" mass="23174">MAINNKNRRLVIFLSVVILSLCTASQCKKLEYFESFKGIDRIEGSKVMLTLVPRKKVYAVGDTISIDGTILAENLKLPDFSWLVSDLYISDFQVFFVDNLNVHANVFHSINSENLRFQRYSQDNRTYTFRTSYRLEKAGKFHIDYGIQGSFDKDEYGNRIYSTLPIRFSSGKKDPPGYWTDVFMYFTNNDKTFIEIEVE</sequence>
<dbReference type="KEGG" id="smiz:4412673_01502"/>
<accession>A0AAJ5BZR8</accession>
<protein>
    <submittedName>
        <fullName evidence="1">Uncharacterized protein</fullName>
    </submittedName>
</protein>
<gene>
    <name evidence="1" type="ORF">SAMEA4412673_01502</name>
</gene>
<reference evidence="1 2" key="1">
    <citation type="submission" date="2017-06" db="EMBL/GenBank/DDBJ databases">
        <authorList>
            <consortium name="Pathogen Informatics"/>
        </authorList>
    </citation>
    <scope>NUCLEOTIDE SEQUENCE [LARGE SCALE GENOMIC DNA]</scope>
    <source>
        <strain evidence="1 2">NCTC12149</strain>
    </source>
</reference>
<name>A0AAJ5BZR8_9SPHI</name>
<proteinExistence type="predicted"/>
<dbReference type="AlphaFoldDB" id="A0AAJ5BZR8"/>
<dbReference type="EMBL" id="LT906468">
    <property type="protein sequence ID" value="SNV48190.1"/>
    <property type="molecule type" value="Genomic_DNA"/>
</dbReference>
<dbReference type="Proteomes" id="UP000215355">
    <property type="component" value="Chromosome 1"/>
</dbReference>
<organism evidence="1 2">
    <name type="scientific">Sphingobacterium mizutaii</name>
    <dbReference type="NCBI Taxonomy" id="1010"/>
    <lineage>
        <taxon>Bacteria</taxon>
        <taxon>Pseudomonadati</taxon>
        <taxon>Bacteroidota</taxon>
        <taxon>Sphingobacteriia</taxon>
        <taxon>Sphingobacteriales</taxon>
        <taxon>Sphingobacteriaceae</taxon>
        <taxon>Sphingobacterium</taxon>
    </lineage>
</organism>
<evidence type="ECO:0000313" key="2">
    <source>
        <dbReference type="Proteomes" id="UP000215355"/>
    </source>
</evidence>
<evidence type="ECO:0000313" key="1">
    <source>
        <dbReference type="EMBL" id="SNV48190.1"/>
    </source>
</evidence>